<feature type="compositionally biased region" description="Basic and acidic residues" evidence="1">
    <location>
        <begin position="1032"/>
        <end position="1041"/>
    </location>
</feature>
<feature type="compositionally biased region" description="Low complexity" evidence="1">
    <location>
        <begin position="601"/>
        <end position="620"/>
    </location>
</feature>
<feature type="compositionally biased region" description="Basic and acidic residues" evidence="1">
    <location>
        <begin position="1795"/>
        <end position="1807"/>
    </location>
</feature>
<feature type="compositionally biased region" description="Basic and acidic residues" evidence="1">
    <location>
        <begin position="1973"/>
        <end position="1986"/>
    </location>
</feature>
<feature type="compositionally biased region" description="Basic and acidic residues" evidence="1">
    <location>
        <begin position="583"/>
        <end position="597"/>
    </location>
</feature>
<dbReference type="OrthoDB" id="5245686at2759"/>
<feature type="compositionally biased region" description="Polar residues" evidence="1">
    <location>
        <begin position="1529"/>
        <end position="1551"/>
    </location>
</feature>
<feature type="region of interest" description="Disordered" evidence="1">
    <location>
        <begin position="1289"/>
        <end position="1403"/>
    </location>
</feature>
<feature type="compositionally biased region" description="Acidic residues" evidence="1">
    <location>
        <begin position="394"/>
        <end position="403"/>
    </location>
</feature>
<feature type="compositionally biased region" description="Basic residues" evidence="1">
    <location>
        <begin position="149"/>
        <end position="161"/>
    </location>
</feature>
<feature type="compositionally biased region" description="Basic and acidic residues" evidence="1">
    <location>
        <begin position="745"/>
        <end position="756"/>
    </location>
</feature>
<feature type="compositionally biased region" description="Basic and acidic residues" evidence="1">
    <location>
        <begin position="1008"/>
        <end position="1019"/>
    </location>
</feature>
<protein>
    <submittedName>
        <fullName evidence="2">Uncharacterized protein</fullName>
    </submittedName>
</protein>
<evidence type="ECO:0000313" key="3">
    <source>
        <dbReference type="Proteomes" id="UP000284375"/>
    </source>
</evidence>
<feature type="region of interest" description="Disordered" evidence="1">
    <location>
        <begin position="1682"/>
        <end position="1834"/>
    </location>
</feature>
<feature type="compositionally biased region" description="Acidic residues" evidence="1">
    <location>
        <begin position="638"/>
        <end position="656"/>
    </location>
</feature>
<feature type="compositionally biased region" description="Low complexity" evidence="1">
    <location>
        <begin position="902"/>
        <end position="923"/>
    </location>
</feature>
<feature type="compositionally biased region" description="Basic and acidic residues" evidence="1">
    <location>
        <begin position="528"/>
        <end position="540"/>
    </location>
</feature>
<feature type="compositionally biased region" description="Basic and acidic residues" evidence="1">
    <location>
        <begin position="2028"/>
        <end position="2037"/>
    </location>
</feature>
<feature type="compositionally biased region" description="Basic and acidic residues" evidence="1">
    <location>
        <begin position="769"/>
        <end position="782"/>
    </location>
</feature>
<feature type="compositionally biased region" description="Basic and acidic residues" evidence="1">
    <location>
        <begin position="1701"/>
        <end position="1722"/>
    </location>
</feature>
<feature type="region of interest" description="Disordered" evidence="1">
    <location>
        <begin position="1855"/>
        <end position="1874"/>
    </location>
</feature>
<sequence length="2280" mass="244089">MNSQIDSIEYCPVRANIDWSKIDFVEYPNQEVQVADYSKVEYFRPSDSEGEQSDGATGNGGSQNGVKAEDGSTPHSPTTPISSRTAKNKAKKAKQKAREKAKKAAAANAASGASTPVTPATPLSPMFPKSPATPLTESGVEGEAATPKSKSKNKKKKKKSKKSDSTSETNSPSSGLATAGESSSQDAESAPAEEPKALEAKEVIPEAPAAESEEAKTVEPASEPVPERKDESTPEQAPEQAKTSVDESAPTETTPDAPVSKTIEDSAPEPTPEAAEPVEAKRESAPISEDPITDEVQESSPEVPADEPKPTEKIVEDVGEIAAPAADGETRPISYAAALEEDPAKIEDRQAESAKDAEASESKEDSPANEAPVQQGEDANVAESQEQIVPAAEEATETVEEPEVSQSQEEISPANEEASEPAKEAEADGSNAETPAQSGEAAPAELKKEGSPAPASAEAVEDEPQLETFEGKDDAAPEETATAPLEEKSAEEPSITKEANDESKPSEEILDQSEALSANIDAPALEEESSKVKEETKDEPAEPISYAAAVKEDLAEVEEREVEDFKSNSAPAEVEPDNVEQSLESKPEESEEAKVEESPMVEEVAPEVTPAEEPTSTVEAQIAQEETTENIDERQPEISEEAEPTEPEVAEVEAAAEETPASTEAVEDNKPEEPAAENQEIADKAAEETSASDEDVQGKEDPSIESQPEESKTEDQPTEPIAEAAEPAIETEPTQDFETAQESTEEVKVEGAKVEEASSALAESPDIAEPEKNEAEVAKEVEPELTPEPEPAKEPEAAPVEAELQPAVETQEPATEPAKEPEPEAEMLPAENTEPEAKSQETTAVESVEESQAETLVAEEQTPAAKEIKPAEEVTETLAEAPAAETAEEKTEEPIHIDEAPEQVQAEEAPAAETVAEAVPEPVSETLVEPEKSEEPIEHTEMPAAEVETQVAAAEDENKDEAEEVADKGEVSPASAFDDTPVVQADVGEDIVASNPVDESLLGTTSQGHDDVTVEKAVGEEVTPPLSDEHEDAPTEDHSTGEEPPPTFNVDGREPITYTPATGSHSDEPIANRGVISTEEVAQPTVQEEFAPEEAIPAEDVAQPTIQAEVVPEEAIPTEEVPQPTVQEETSPEEVVAKETAPEEAIPQEAAPEEVSLKEAILEEAAPQEVVAEDSTPAPIRESAVTTQDEIVPEVQAEPAQSESQENTPEVEVKDIAVESNSDSARPEVVKVVESTEAEPEAANENALIKEDVVPDILIDESDKSATGDVAVAAGPLLVAAPAIMEATREHGNDAVQTSQDDLVRDISDGIPNEPSAHDLPPPYSPSPDAATSVESAKKALPAGSQYGTFTSDQQKAQAPQDEDERERLAVASGAESSASSKDKVVKDEVVTKSSATSSTSGKLTILASIAVDTLESPDEPGPVIADNNDPVVQEGKQIGSGVGDEERGDHVEEAVVRVTDQKDIATHFEITDGTQPITDVSVPEARAPSLPLIQEPGDEKDDNPAAENLDLSSKTRPPQENAVHRVEQSINPQTEQTEIASIQISMSNVLVDQEKERDEVASPSEEACKQPTSSANADDRLLEATGLHPATTQILPISSTEDVSVQDSNIQPIQPPSQAPDASGSSPEDGITKSAPPELSVCGSESPVQPDGYDQSVDVAEAVETGSGIVGVDQDFHEVTGAHQIDNQPQAPSEMPEGDTFDHLPPHMDLNKPIERHKDDQENSDIALSNQDLMISEASQEPAQPAFEKQMPMLDSGFDTPESIPERQDSVGSDTMEPQRLQQDRLQIVPPGDDTPHELPQEDRQPGEFPQQDNEQWQAGSPSEPSQDRKHLEEIGLAAAAIVAATAVGIAVHEMSSVDTEDEKRSLDSVQDSMDKVQKSVIADKATETLAEEAPAHQDIVNEIRPISSAELHSMNRARSMRRRIRRNARQVEEAVAVADTVDQKSASRAGIVKDLKQQGDATAPSNLPVDGRGKESLTADDKVPRSPRAHRSSHSSRSDRPSTRDGPSKDGGATRSSHHRRSSHRLRVDGEREPEQSSPRTPPRRRDTAESSAQGSHSSRSRRERTPQEQADHDRRKEERRLAREKEKERDKVKPDSPAMEAKGKEAEGLATADRSLRSSRRYSSSRNTAEAPAAPVKKFFTGESILQSNFGGPLTADAAPSAIKDKDIVPSSRRSKDITRPPPAELKRSNTSRSTRAVRQPVEQSNLKSQRAREQDTAKPSKEKSRKREGSSSPVPSNGIDDKHRKSRMERREKEEKDEKKKSSGGIKGMFKKLFSS</sequence>
<feature type="compositionally biased region" description="Polar residues" evidence="1">
    <location>
        <begin position="2192"/>
        <end position="2212"/>
    </location>
</feature>
<feature type="compositionally biased region" description="Polar residues" evidence="1">
    <location>
        <begin position="1346"/>
        <end position="1358"/>
    </location>
</feature>
<dbReference type="Proteomes" id="UP000284375">
    <property type="component" value="Unassembled WGS sequence"/>
</dbReference>
<feature type="compositionally biased region" description="Basic residues" evidence="1">
    <location>
        <begin position="1987"/>
        <end position="1996"/>
    </location>
</feature>
<feature type="compositionally biased region" description="Basic and acidic residues" evidence="1">
    <location>
        <begin position="2066"/>
        <end position="2097"/>
    </location>
</feature>
<evidence type="ECO:0000256" key="1">
    <source>
        <dbReference type="SAM" id="MobiDB-lite"/>
    </source>
</evidence>
<feature type="compositionally biased region" description="Low complexity" evidence="1">
    <location>
        <begin position="73"/>
        <end position="85"/>
    </location>
</feature>
<feature type="region of interest" description="Disordered" evidence="1">
    <location>
        <begin position="1415"/>
        <end position="1450"/>
    </location>
</feature>
<reference evidence="2 3" key="1">
    <citation type="submission" date="2015-09" db="EMBL/GenBank/DDBJ databases">
        <title>Host preference determinants of Valsa canker pathogens revealed by comparative genomics.</title>
        <authorList>
            <person name="Yin Z."/>
            <person name="Huang L."/>
        </authorList>
    </citation>
    <scope>NUCLEOTIDE SEQUENCE [LARGE SCALE GENOMIC DNA]</scope>
    <source>
        <strain evidence="2 3">YSFL</strain>
    </source>
</reference>
<name>A0A423VF70_CYTCH</name>
<feature type="compositionally biased region" description="Basic and acidic residues" evidence="1">
    <location>
        <begin position="2166"/>
        <end position="2182"/>
    </location>
</feature>
<feature type="compositionally biased region" description="Polar residues" evidence="1">
    <location>
        <begin position="1725"/>
        <end position="1743"/>
    </location>
</feature>
<feature type="compositionally biased region" description="Basic and acidic residues" evidence="1">
    <location>
        <begin position="2214"/>
        <end position="2233"/>
    </location>
</feature>
<feature type="compositionally biased region" description="Basic and acidic residues" evidence="1">
    <location>
        <begin position="1998"/>
        <end position="2010"/>
    </location>
</feature>
<accession>A0A423VF70</accession>
<feature type="compositionally biased region" description="Low complexity" evidence="1">
    <location>
        <begin position="797"/>
        <end position="816"/>
    </location>
</feature>
<feature type="compositionally biased region" description="Basic and acidic residues" evidence="1">
    <location>
        <begin position="887"/>
        <end position="899"/>
    </location>
</feature>
<keyword evidence="3" id="KW-1185">Reference proteome</keyword>
<feature type="compositionally biased region" description="Basic and acidic residues" evidence="1">
    <location>
        <begin position="193"/>
        <end position="204"/>
    </location>
</feature>
<feature type="region of interest" description="Disordered" evidence="1">
    <location>
        <begin position="996"/>
        <end position="1084"/>
    </location>
</feature>
<feature type="region of interest" description="Disordered" evidence="1">
    <location>
        <begin position="1956"/>
        <end position="2280"/>
    </location>
</feature>
<proteinExistence type="predicted"/>
<evidence type="ECO:0000313" key="2">
    <source>
        <dbReference type="EMBL" id="ROV89640.1"/>
    </source>
</evidence>
<feature type="compositionally biased region" description="Basic and acidic residues" evidence="1">
    <location>
        <begin position="929"/>
        <end position="941"/>
    </location>
</feature>
<feature type="compositionally biased region" description="Polar residues" evidence="1">
    <location>
        <begin position="1812"/>
        <end position="1826"/>
    </location>
</feature>
<feature type="compositionally biased region" description="Low complexity" evidence="1">
    <location>
        <begin position="876"/>
        <end position="885"/>
    </location>
</feature>
<dbReference type="EMBL" id="LJZO01000056">
    <property type="protein sequence ID" value="ROV89640.1"/>
    <property type="molecule type" value="Genomic_DNA"/>
</dbReference>
<feature type="compositionally biased region" description="Low complexity" evidence="1">
    <location>
        <begin position="404"/>
        <end position="416"/>
    </location>
</feature>
<comment type="caution">
    <text evidence="2">The sequence shown here is derived from an EMBL/GenBank/DDBJ whole genome shotgun (WGS) entry which is preliminary data.</text>
</comment>
<feature type="compositionally biased region" description="Acidic residues" evidence="1">
    <location>
        <begin position="954"/>
        <end position="964"/>
    </location>
</feature>
<feature type="compositionally biased region" description="Basic and acidic residues" evidence="1">
    <location>
        <begin position="342"/>
        <end position="366"/>
    </location>
</feature>
<feature type="compositionally biased region" description="Low complexity" evidence="1">
    <location>
        <begin position="1143"/>
        <end position="1153"/>
    </location>
</feature>
<feature type="compositionally biased region" description="Basic residues" evidence="1">
    <location>
        <begin position="2018"/>
        <end position="2027"/>
    </location>
</feature>
<feature type="compositionally biased region" description="Basic and acidic residues" evidence="1">
    <location>
        <begin position="2243"/>
        <end position="2265"/>
    </location>
</feature>
<feature type="compositionally biased region" description="Polar residues" evidence="1">
    <location>
        <begin position="1199"/>
        <end position="1208"/>
    </location>
</feature>
<feature type="compositionally biased region" description="Low complexity" evidence="1">
    <location>
        <begin position="944"/>
        <end position="953"/>
    </location>
</feature>
<gene>
    <name evidence="2" type="ORF">VSDG_08078</name>
</gene>
<feature type="compositionally biased region" description="Low complexity" evidence="1">
    <location>
        <begin position="718"/>
        <end position="734"/>
    </location>
</feature>
<feature type="region of interest" description="Disordered" evidence="1">
    <location>
        <begin position="1184"/>
        <end position="1247"/>
    </location>
</feature>
<feature type="compositionally biased region" description="Low complexity" evidence="1">
    <location>
        <begin position="1370"/>
        <end position="1380"/>
    </location>
</feature>
<feature type="region of interest" description="Disordered" evidence="1">
    <location>
        <begin position="1111"/>
        <end position="1153"/>
    </location>
</feature>
<feature type="compositionally biased region" description="Polar residues" evidence="1">
    <location>
        <begin position="1591"/>
        <end position="1613"/>
    </location>
</feature>
<feature type="compositionally biased region" description="Low complexity" evidence="1">
    <location>
        <begin position="1392"/>
        <end position="1401"/>
    </location>
</feature>
<organism evidence="2 3">
    <name type="scientific">Cytospora chrysosperma</name>
    <name type="common">Cytospora canker fungus</name>
    <name type="synonym">Sphaeria chrysosperma</name>
    <dbReference type="NCBI Taxonomy" id="252740"/>
    <lineage>
        <taxon>Eukaryota</taxon>
        <taxon>Fungi</taxon>
        <taxon>Dikarya</taxon>
        <taxon>Ascomycota</taxon>
        <taxon>Pezizomycotina</taxon>
        <taxon>Sordariomycetes</taxon>
        <taxon>Sordariomycetidae</taxon>
        <taxon>Diaporthales</taxon>
        <taxon>Cytosporaceae</taxon>
        <taxon>Cytospora</taxon>
    </lineage>
</organism>
<feature type="compositionally biased region" description="Basic residues" evidence="1">
    <location>
        <begin position="86"/>
        <end position="103"/>
    </location>
</feature>
<feature type="compositionally biased region" description="Basic and acidic residues" evidence="1">
    <location>
        <begin position="485"/>
        <end position="507"/>
    </location>
</feature>
<feature type="compositionally biased region" description="Basic and acidic residues" evidence="1">
    <location>
        <begin position="306"/>
        <end position="316"/>
    </location>
</feature>
<feature type="compositionally biased region" description="Basic and acidic residues" evidence="1">
    <location>
        <begin position="1381"/>
        <end position="1391"/>
    </location>
</feature>
<feature type="region of interest" description="Disordered" evidence="1">
    <location>
        <begin position="1470"/>
        <end position="1667"/>
    </location>
</feature>
<feature type="compositionally biased region" description="Basic and acidic residues" evidence="1">
    <location>
        <begin position="1863"/>
        <end position="1874"/>
    </location>
</feature>
<feature type="region of interest" description="Disordered" evidence="1">
    <location>
        <begin position="43"/>
        <end position="980"/>
    </location>
</feature>